<accession>F4Q5S6</accession>
<dbReference type="GeneID" id="14869208"/>
<dbReference type="Proteomes" id="UP000007797">
    <property type="component" value="Unassembled WGS sequence"/>
</dbReference>
<dbReference type="AlphaFoldDB" id="F4Q5S6"/>
<evidence type="ECO:0000313" key="2">
    <source>
        <dbReference type="Proteomes" id="UP000007797"/>
    </source>
</evidence>
<keyword evidence="2" id="KW-1185">Reference proteome</keyword>
<proteinExistence type="predicted"/>
<evidence type="ECO:0000313" key="1">
    <source>
        <dbReference type="EMBL" id="EGG17335.1"/>
    </source>
</evidence>
<dbReference type="KEGG" id="dfa:DFA_08330"/>
<organism evidence="1 2">
    <name type="scientific">Cavenderia fasciculata</name>
    <name type="common">Slime mold</name>
    <name type="synonym">Dictyostelium fasciculatum</name>
    <dbReference type="NCBI Taxonomy" id="261658"/>
    <lineage>
        <taxon>Eukaryota</taxon>
        <taxon>Amoebozoa</taxon>
        <taxon>Evosea</taxon>
        <taxon>Eumycetozoa</taxon>
        <taxon>Dictyostelia</taxon>
        <taxon>Acytosteliales</taxon>
        <taxon>Cavenderiaceae</taxon>
        <taxon>Cavenderia</taxon>
    </lineage>
</organism>
<sequence>MRSSNGHISVQFISATTLFKLNSFKDILENSISDQQVILPHINNNTIEYQYRFDDFPKWIKDGITAVKRDNNNNNNNNNKRNIKTALMTDYQPTTLQSLYEIPSIETLFI</sequence>
<gene>
    <name evidence="1" type="ORF">DFA_08330</name>
</gene>
<name>F4Q5S6_CACFS</name>
<dbReference type="EMBL" id="GL883021">
    <property type="protein sequence ID" value="EGG17335.1"/>
    <property type="molecule type" value="Genomic_DNA"/>
</dbReference>
<reference evidence="2" key="1">
    <citation type="journal article" date="2011" name="Genome Res.">
        <title>Phylogeny-wide analysis of social amoeba genomes highlights ancient origins for complex intercellular communication.</title>
        <authorList>
            <person name="Heidel A.J."/>
            <person name="Lawal H.M."/>
            <person name="Felder M."/>
            <person name="Schilde C."/>
            <person name="Helps N.R."/>
            <person name="Tunggal B."/>
            <person name="Rivero F."/>
            <person name="John U."/>
            <person name="Schleicher M."/>
            <person name="Eichinger L."/>
            <person name="Platzer M."/>
            <person name="Noegel A.A."/>
            <person name="Schaap P."/>
            <person name="Gloeckner G."/>
        </authorList>
    </citation>
    <scope>NUCLEOTIDE SEQUENCE [LARGE SCALE GENOMIC DNA]</scope>
    <source>
        <strain evidence="2">SH3</strain>
    </source>
</reference>
<dbReference type="RefSeq" id="XP_004355819.1">
    <property type="nucleotide sequence ID" value="XM_004355766.1"/>
</dbReference>
<protein>
    <submittedName>
        <fullName evidence="1">Uncharacterized protein</fullName>
    </submittedName>
</protein>